<feature type="compositionally biased region" description="Low complexity" evidence="1">
    <location>
        <begin position="191"/>
        <end position="208"/>
    </location>
</feature>
<feature type="region of interest" description="Disordered" evidence="1">
    <location>
        <begin position="1468"/>
        <end position="1509"/>
    </location>
</feature>
<feature type="region of interest" description="Disordered" evidence="1">
    <location>
        <begin position="191"/>
        <end position="211"/>
    </location>
</feature>
<feature type="compositionally biased region" description="Low complexity" evidence="1">
    <location>
        <begin position="1468"/>
        <end position="1478"/>
    </location>
</feature>
<feature type="region of interest" description="Disordered" evidence="1">
    <location>
        <begin position="61"/>
        <end position="80"/>
    </location>
</feature>
<feature type="region of interest" description="Disordered" evidence="1">
    <location>
        <begin position="802"/>
        <end position="834"/>
    </location>
</feature>
<feature type="region of interest" description="Disordered" evidence="1">
    <location>
        <begin position="860"/>
        <end position="879"/>
    </location>
</feature>
<feature type="compositionally biased region" description="Low complexity" evidence="1">
    <location>
        <begin position="1264"/>
        <end position="1274"/>
    </location>
</feature>
<evidence type="ECO:0000313" key="2">
    <source>
        <dbReference type="Proteomes" id="UP000694941"/>
    </source>
</evidence>
<name>A0ABM1T4W3_LIMPO</name>
<feature type="compositionally biased region" description="Low complexity" evidence="1">
    <location>
        <begin position="563"/>
        <end position="577"/>
    </location>
</feature>
<protein>
    <submittedName>
        <fullName evidence="3">Uncharacterized protein LOC106466617</fullName>
    </submittedName>
</protein>
<feature type="region of interest" description="Disordered" evidence="1">
    <location>
        <begin position="1"/>
        <end position="25"/>
    </location>
</feature>
<keyword evidence="2" id="KW-1185">Reference proteome</keyword>
<feature type="compositionally biased region" description="Basic and acidic residues" evidence="1">
    <location>
        <begin position="894"/>
        <end position="918"/>
    </location>
</feature>
<dbReference type="Proteomes" id="UP000694941">
    <property type="component" value="Unplaced"/>
</dbReference>
<feature type="region of interest" description="Disordered" evidence="1">
    <location>
        <begin position="538"/>
        <end position="584"/>
    </location>
</feature>
<feature type="compositionally biased region" description="Basic residues" evidence="1">
    <location>
        <begin position="1494"/>
        <end position="1509"/>
    </location>
</feature>
<feature type="compositionally biased region" description="Polar residues" evidence="1">
    <location>
        <begin position="11"/>
        <end position="21"/>
    </location>
</feature>
<organism evidence="2 3">
    <name type="scientific">Limulus polyphemus</name>
    <name type="common">Atlantic horseshoe crab</name>
    <dbReference type="NCBI Taxonomy" id="6850"/>
    <lineage>
        <taxon>Eukaryota</taxon>
        <taxon>Metazoa</taxon>
        <taxon>Ecdysozoa</taxon>
        <taxon>Arthropoda</taxon>
        <taxon>Chelicerata</taxon>
        <taxon>Merostomata</taxon>
        <taxon>Xiphosura</taxon>
        <taxon>Limulidae</taxon>
        <taxon>Limulus</taxon>
    </lineage>
</organism>
<feature type="compositionally biased region" description="Basic and acidic residues" evidence="1">
    <location>
        <begin position="550"/>
        <end position="560"/>
    </location>
</feature>
<feature type="region of interest" description="Disordered" evidence="1">
    <location>
        <begin position="238"/>
        <end position="266"/>
    </location>
</feature>
<evidence type="ECO:0000313" key="3">
    <source>
        <dbReference type="RefSeq" id="XP_022250919.1"/>
    </source>
</evidence>
<feature type="compositionally biased region" description="Polar residues" evidence="1">
    <location>
        <begin position="1275"/>
        <end position="1294"/>
    </location>
</feature>
<accession>A0ABM1T4W3</accession>
<feature type="region of interest" description="Disordered" evidence="1">
    <location>
        <begin position="1120"/>
        <end position="1139"/>
    </location>
</feature>
<dbReference type="GeneID" id="106466617"/>
<evidence type="ECO:0000256" key="1">
    <source>
        <dbReference type="SAM" id="MobiDB-lite"/>
    </source>
</evidence>
<reference evidence="3" key="1">
    <citation type="submission" date="2025-08" db="UniProtKB">
        <authorList>
            <consortium name="RefSeq"/>
        </authorList>
    </citation>
    <scope>IDENTIFICATION</scope>
    <source>
        <tissue evidence="3">Muscle</tissue>
    </source>
</reference>
<feature type="compositionally biased region" description="Basic and acidic residues" evidence="1">
    <location>
        <begin position="802"/>
        <end position="820"/>
    </location>
</feature>
<dbReference type="RefSeq" id="XP_022250919.1">
    <property type="nucleotide sequence ID" value="XM_022395211.1"/>
</dbReference>
<proteinExistence type="predicted"/>
<feature type="region of interest" description="Disordered" evidence="1">
    <location>
        <begin position="1264"/>
        <end position="1298"/>
    </location>
</feature>
<feature type="region of interest" description="Disordered" evidence="1">
    <location>
        <begin position="894"/>
        <end position="925"/>
    </location>
</feature>
<sequence length="1667" mass="187981">MASPSRKSLENWYTSESSPKMNSLGEECTNTVIRRSQVGHGTSEDIEYCTMPKESQNISFSEVKTEVQPEPIPVSSPHKSMKECSEAARTMIQHPETNYSKEMQQSNITIHSSERQDSISSRTCTANTSLVPVERSGKDEGYSTMSSDVQTEVNMASNSVENNQDHTIDTDPAPPKYIINAVDVDSAMVSSSDSGLGLLQGPQSQKQLSENHEDGCVGFERELDSSLIRSERFVSSAGKKQVTRVSPTSPKNYDKDRIHFDSGLGDSPPVLRLSSFSESEKKSSLQSNQSSLDSSYDKIINLLTPQGFKAGRSDMRRVTYPAIKLPTSCQIETAEKSTSIDLLCLGLDFHSDSSLSLSSVGSGGRLKVLKGQKDNHQVWRGCHKFSCSESSIGMKNKNRNLMDPTSISSVEADYIQKTFGEDSTYQNIHCGSALMCPYPSTYKNHIYHSRCQSCLEWPVDPLAINSSNIRKFISDSCLYIKEHAGYLFQDLMKLDHPLEHHSSAQNLTYPPPVSSSGIIPGLRRTHCRVLVDQRQSNTKFKHPISPKTDSQQRKKHEQDPPHSVSLSSIQSSASGHSSSEEYEECDLPNLKYSRDYYLSSESEDEYNLLEHQSFVQQWLQEDNSQLQESIKNLYSYDEEEIGNWTFQLSIEDVSQPACDSWDLTLPVQEHFNKIHLGRIQEESSVAEDVYQEELWNNTLWTDSIGQQELPHILVATNNDSNPKLTDIPTCEKNYKDMIDSPYNDEFNKSCHSSMSTSFKANSVVLLDERINKKMVYPKFFKSVSLPNLKVTWNITGEYENHQEHRMNKSTESDVNEKMQNKEPSSGVNEEENCDDEVIPTDTSEFNRDFYRLCPLGSNKSLNDSPKTLPKSKPASPIEHVSHTIMPLLQKSYSKDLDSSPEDLSKYKEEDSLKQKESSTESLSTLKEQCSKNYVNSVKSSPNSETVNMLEEKGSSSINLLSLEKHIIQGHGDSSNPEQGGGFIEDLSVRKQELTSLSDEYPEAILQGESVNVSQQVNISLEMLAQKQFATNLNDSPNNISDSEPFKYIEQNDLDTHQNTGIDVSYSCVSERELQAPGEQQYASNPCEITSNSSVLKEVPHQDVESELHNSKSTILQQVKDKVYRKESSRKQTPSKVQDKKIAQNISVEVKDPKEFLNVKGIPAQDLCVVSKQSHKIPSKKSRGKAVFRNSDFQSPIHFHEKEKLNTHDKSKIPIITKSPTHRRSHSSINSVNFIISSDKQNIDKRQQVVKDKDCNIKYPQFQHQVAQQVGQSHSRLNGSGRKNGSPGTRRNSQKYGFRREFESEGKDIKVFLKEKPKWENKSREDVHIKQKYSNQPLEKDSFPKKEKGKYNFKDLLMPKENVTFNFENVPDLSVADKIQHLNSLLAESEKERTSLILSLKQSEIHRPELVQEHPSTESALEMAFHACRQETEEAQGCCDKEGCGTSWIHVEADVDLSDPKARAKLLDSMMASSSSSSNSEEDDDGDEVQEHQHNQRLHALHRFRRQKKRASNRDGVIGFMPKIRTSIINSHNFFYRFGEKEREAVACFDFLDEFSTSPSEVGSSEVLNEEKRSITPVIENNNVILPQESIETSNILHPFDVSVSSFAPLDHLNLESALTCANRRLTESCLSSMTLLSQDGESVDHISFSDSCAESYSSSTHSLNRMS</sequence>
<gene>
    <name evidence="3" type="primary">LOC106466617</name>
</gene>
<feature type="compositionally biased region" description="Basic and acidic residues" evidence="1">
    <location>
        <begin position="1120"/>
        <end position="1129"/>
    </location>
</feature>